<name>A0A1F6B0Z7_9BACT</name>
<dbReference type="Gene3D" id="2.10.109.10">
    <property type="entry name" value="Umud Fragment, subunit A"/>
    <property type="match status" value="1"/>
</dbReference>
<dbReference type="Proteomes" id="UP000176409">
    <property type="component" value="Unassembled WGS sequence"/>
</dbReference>
<dbReference type="SUPFAM" id="SSF51306">
    <property type="entry name" value="LexA/Signal peptidase"/>
    <property type="match status" value="1"/>
</dbReference>
<dbReference type="InterPro" id="IPR035940">
    <property type="entry name" value="CAP_sf"/>
</dbReference>
<feature type="active site" evidence="5">
    <location>
        <position position="245"/>
    </location>
</feature>
<dbReference type="GO" id="GO:0016020">
    <property type="term" value="C:membrane"/>
    <property type="evidence" value="ECO:0007669"/>
    <property type="project" value="UniProtKB-SubCell"/>
</dbReference>
<dbReference type="AlphaFoldDB" id="A0A1F6B0Z7"/>
<dbReference type="InterPro" id="IPR000223">
    <property type="entry name" value="Pept_S26A_signal_pept_1"/>
</dbReference>
<dbReference type="Pfam" id="PF10502">
    <property type="entry name" value="Peptidase_S26"/>
    <property type="match status" value="1"/>
</dbReference>
<feature type="domain" description="Peptidase S26" evidence="7">
    <location>
        <begin position="169"/>
        <end position="324"/>
    </location>
</feature>
<evidence type="ECO:0000313" key="8">
    <source>
        <dbReference type="EMBL" id="OGG30422.1"/>
    </source>
</evidence>
<evidence type="ECO:0000256" key="1">
    <source>
        <dbReference type="ARBA" id="ARBA00000677"/>
    </source>
</evidence>
<dbReference type="InterPro" id="IPR019533">
    <property type="entry name" value="Peptidase_S26"/>
</dbReference>
<feature type="transmembrane region" description="Helical" evidence="6">
    <location>
        <begin position="16"/>
        <end position="38"/>
    </location>
</feature>
<gene>
    <name evidence="8" type="ORF">A2973_03550</name>
</gene>
<comment type="similarity">
    <text evidence="2 6">Belongs to the peptidase S26 family.</text>
</comment>
<evidence type="ECO:0000256" key="3">
    <source>
        <dbReference type="ARBA" id="ARBA00013208"/>
    </source>
</evidence>
<keyword evidence="6" id="KW-0645">Protease</keyword>
<dbReference type="PANTHER" id="PTHR43390">
    <property type="entry name" value="SIGNAL PEPTIDASE I"/>
    <property type="match status" value="1"/>
</dbReference>
<dbReference type="InterPro" id="IPR036286">
    <property type="entry name" value="LexA/Signal_pep-like_sf"/>
</dbReference>
<evidence type="ECO:0000259" key="7">
    <source>
        <dbReference type="Pfam" id="PF10502"/>
    </source>
</evidence>
<dbReference type="PROSITE" id="PS00760">
    <property type="entry name" value="SPASE_I_2"/>
    <property type="match status" value="1"/>
</dbReference>
<dbReference type="InterPro" id="IPR019757">
    <property type="entry name" value="Pept_S26A_signal_pept_1_Lys-AS"/>
</dbReference>
<keyword evidence="6" id="KW-1133">Transmembrane helix</keyword>
<protein>
    <recommendedName>
        <fullName evidence="3 6">Signal peptidase I</fullName>
        <ecNumber evidence="3 6">3.4.21.89</ecNumber>
    </recommendedName>
</protein>
<feature type="transmembrane region" description="Helical" evidence="6">
    <location>
        <begin position="50"/>
        <end position="76"/>
    </location>
</feature>
<dbReference type="GO" id="GO:0006465">
    <property type="term" value="P:signal peptide processing"/>
    <property type="evidence" value="ECO:0007669"/>
    <property type="project" value="InterPro"/>
</dbReference>
<dbReference type="CDD" id="cd06530">
    <property type="entry name" value="S26_SPase_I"/>
    <property type="match status" value="1"/>
</dbReference>
<accession>A0A1F6B0Z7</accession>
<feature type="active site" evidence="5">
    <location>
        <position position="171"/>
    </location>
</feature>
<dbReference type="Gene3D" id="3.40.33.10">
    <property type="entry name" value="CAP"/>
    <property type="match status" value="1"/>
</dbReference>
<dbReference type="NCBIfam" id="TIGR02227">
    <property type="entry name" value="sigpep_I_bact"/>
    <property type="match status" value="1"/>
</dbReference>
<comment type="subcellular location">
    <subcellularLocation>
        <location evidence="6">Membrane</location>
        <topology evidence="6">Single-pass type II membrane protein</topology>
    </subcellularLocation>
</comment>
<keyword evidence="6" id="KW-0812">Transmembrane</keyword>
<dbReference type="EC" id="3.4.21.89" evidence="3 6"/>
<dbReference type="GO" id="GO:0004252">
    <property type="term" value="F:serine-type endopeptidase activity"/>
    <property type="evidence" value="ECO:0007669"/>
    <property type="project" value="InterPro"/>
</dbReference>
<evidence type="ECO:0000256" key="2">
    <source>
        <dbReference type="ARBA" id="ARBA00009370"/>
    </source>
</evidence>
<evidence type="ECO:0000313" key="9">
    <source>
        <dbReference type="Proteomes" id="UP000176409"/>
    </source>
</evidence>
<dbReference type="PRINTS" id="PR00727">
    <property type="entry name" value="LEADERPTASE"/>
</dbReference>
<proteinExistence type="inferred from homology"/>
<reference evidence="8 9" key="1">
    <citation type="journal article" date="2016" name="Nat. Commun.">
        <title>Thousands of microbial genomes shed light on interconnected biogeochemical processes in an aquifer system.</title>
        <authorList>
            <person name="Anantharaman K."/>
            <person name="Brown C.T."/>
            <person name="Hug L.A."/>
            <person name="Sharon I."/>
            <person name="Castelle C.J."/>
            <person name="Probst A.J."/>
            <person name="Thomas B.C."/>
            <person name="Singh A."/>
            <person name="Wilkins M.J."/>
            <person name="Karaoz U."/>
            <person name="Brodie E.L."/>
            <person name="Williams K.H."/>
            <person name="Hubbard S.S."/>
            <person name="Banfield J.F."/>
        </authorList>
    </citation>
    <scope>NUCLEOTIDE SEQUENCE [LARGE SCALE GENOMIC DNA]</scope>
</reference>
<evidence type="ECO:0000256" key="4">
    <source>
        <dbReference type="ARBA" id="ARBA00022801"/>
    </source>
</evidence>
<feature type="transmembrane region" description="Helical" evidence="6">
    <location>
        <begin position="88"/>
        <end position="110"/>
    </location>
</feature>
<comment type="caution">
    <text evidence="8">The sequence shown here is derived from an EMBL/GenBank/DDBJ whole genome shotgun (WGS) entry which is preliminary data.</text>
</comment>
<organism evidence="8 9">
    <name type="scientific">Candidatus Gottesmanbacteria bacterium RIFCSPLOWO2_01_FULL_49_10</name>
    <dbReference type="NCBI Taxonomy" id="1798396"/>
    <lineage>
        <taxon>Bacteria</taxon>
        <taxon>Candidatus Gottesmaniibacteriota</taxon>
    </lineage>
</organism>
<dbReference type="PROSITE" id="PS00761">
    <property type="entry name" value="SPASE_I_3"/>
    <property type="match status" value="1"/>
</dbReference>
<evidence type="ECO:0000256" key="6">
    <source>
        <dbReference type="RuleBase" id="RU362042"/>
    </source>
</evidence>
<keyword evidence="6" id="KW-0472">Membrane</keyword>
<dbReference type="PANTHER" id="PTHR43390:SF1">
    <property type="entry name" value="CHLOROPLAST PROCESSING PEPTIDASE"/>
    <property type="match status" value="1"/>
</dbReference>
<sequence length="588" mass="65505">MRIRTQSTASRFRRTITWVSFAFGVLGLGAAALSISYFRNHPDVVAQKATTVMVVTSAAIGIGCGAYCIGALVSFLTGTTPRSMWLRVLFAPVSLVILFLFLPIALPFLYVTRVGFGSGKRASRWQKIPLLIFLEAVCLVVWTRGVTSLYDTVKYAFNFVNDRIAISGTGSMYPSFPKGHGKTLEELSREVVSTQGMMRYPTGFEFGGKRYFNYILGRGDIVSFINDKTRSITQEDIGTPTGFLKRTIALPGDTVEVRDGILFINNEPQREPYTARGRSTFGGSVLSDCTPLTVPDGKLFVMGDNRKGSLDSRHELGLVDFRDIDHVLPYQKQIGTLSNVWHDATNDLDPSQKISLDVEAYIDLLNAKRKEAGKAPFRLEVKLVVSAKKRGETMLKYDDFSFEATRSGFTQARAMEGSGYSNIVWGETYASGHYEAEELIDNQFAFPQSKAFLLNGQFQDIGIAEVDGVRHGCPTKIIVQHLAGYVPPNYTKEQIASWKSALGALGDVETGWNQLKSFQPFYEGNKDDVDRINDIIRTRISRIAQIVTRMEANGWLSREEQEWASQDVSLGNEFASIANRLNDRLSHR</sequence>
<comment type="catalytic activity">
    <reaction evidence="1 6">
        <text>Cleavage of hydrophobic, N-terminal signal or leader sequences from secreted and periplasmic proteins.</text>
        <dbReference type="EC" id="3.4.21.89"/>
    </reaction>
</comment>
<evidence type="ECO:0000256" key="5">
    <source>
        <dbReference type="PIRSR" id="PIRSR600223-1"/>
    </source>
</evidence>
<dbReference type="EMBL" id="MFJZ01000023">
    <property type="protein sequence ID" value="OGG30422.1"/>
    <property type="molecule type" value="Genomic_DNA"/>
</dbReference>
<dbReference type="GO" id="GO:0009003">
    <property type="term" value="F:signal peptidase activity"/>
    <property type="evidence" value="ECO:0007669"/>
    <property type="project" value="UniProtKB-EC"/>
</dbReference>
<dbReference type="STRING" id="1798396.A2973_03550"/>
<keyword evidence="4 6" id="KW-0378">Hydrolase</keyword>
<comment type="caution">
    <text evidence="6">Lacks conserved residue(s) required for the propagation of feature annotation.</text>
</comment>
<dbReference type="InterPro" id="IPR019758">
    <property type="entry name" value="Pept_S26A_signal_pept_1_CS"/>
</dbReference>